<comment type="subcellular location">
    <subcellularLocation>
        <location evidence="2">Membrane</location>
        <topology evidence="2">Multi-pass membrane protein</topology>
    </subcellularLocation>
</comment>
<keyword evidence="10" id="KW-1133">Transmembrane helix</keyword>
<gene>
    <name evidence="15" type="ORF">GOP47_0017564</name>
</gene>
<evidence type="ECO:0000313" key="15">
    <source>
        <dbReference type="EMBL" id="KAI5067036.1"/>
    </source>
</evidence>
<organism evidence="15 16">
    <name type="scientific">Adiantum capillus-veneris</name>
    <name type="common">Maidenhair fern</name>
    <dbReference type="NCBI Taxonomy" id="13818"/>
    <lineage>
        <taxon>Eukaryota</taxon>
        <taxon>Viridiplantae</taxon>
        <taxon>Streptophyta</taxon>
        <taxon>Embryophyta</taxon>
        <taxon>Tracheophyta</taxon>
        <taxon>Polypodiopsida</taxon>
        <taxon>Polypodiidae</taxon>
        <taxon>Polypodiales</taxon>
        <taxon>Pteridineae</taxon>
        <taxon>Pteridaceae</taxon>
        <taxon>Vittarioideae</taxon>
        <taxon>Adiantum</taxon>
    </lineage>
</organism>
<dbReference type="InterPro" id="IPR001841">
    <property type="entry name" value="Znf_RING"/>
</dbReference>
<dbReference type="GO" id="GO:0061630">
    <property type="term" value="F:ubiquitin protein ligase activity"/>
    <property type="evidence" value="ECO:0007669"/>
    <property type="project" value="UniProtKB-EC"/>
</dbReference>
<evidence type="ECO:0000256" key="5">
    <source>
        <dbReference type="ARBA" id="ARBA00022692"/>
    </source>
</evidence>
<keyword evidence="8" id="KW-0833">Ubl conjugation pathway</keyword>
<dbReference type="GO" id="GO:0008270">
    <property type="term" value="F:zinc ion binding"/>
    <property type="evidence" value="ECO:0007669"/>
    <property type="project" value="UniProtKB-KW"/>
</dbReference>
<dbReference type="OrthoDB" id="1983168at2759"/>
<dbReference type="Gene3D" id="3.30.40.10">
    <property type="entry name" value="Zinc/RING finger domain, C3HC4 (zinc finger)"/>
    <property type="match status" value="1"/>
</dbReference>
<comment type="caution">
    <text evidence="15">The sequence shown here is derived from an EMBL/GenBank/DDBJ whole genome shotgun (WGS) entry which is preliminary data.</text>
</comment>
<feature type="region of interest" description="Disordered" evidence="13">
    <location>
        <begin position="112"/>
        <end position="152"/>
    </location>
</feature>
<keyword evidence="9" id="KW-0862">Zinc</keyword>
<evidence type="ECO:0000256" key="13">
    <source>
        <dbReference type="SAM" id="MobiDB-lite"/>
    </source>
</evidence>
<dbReference type="PANTHER" id="PTHR45977">
    <property type="entry name" value="TARGET OF ERK KINASE MPK-1"/>
    <property type="match status" value="1"/>
</dbReference>
<dbReference type="SMART" id="SM00184">
    <property type="entry name" value="RING"/>
    <property type="match status" value="1"/>
</dbReference>
<dbReference type="AlphaFoldDB" id="A0A9D4UGT4"/>
<dbReference type="Proteomes" id="UP000886520">
    <property type="component" value="Chromosome 17"/>
</dbReference>
<keyword evidence="11" id="KW-0472">Membrane</keyword>
<comment type="catalytic activity">
    <reaction evidence="1">
        <text>S-ubiquitinyl-[E2 ubiquitin-conjugating enzyme]-L-cysteine + [acceptor protein]-L-lysine = [E2 ubiquitin-conjugating enzyme]-L-cysteine + N(6)-ubiquitinyl-[acceptor protein]-L-lysine.</text>
        <dbReference type="EC" id="2.3.2.27"/>
    </reaction>
</comment>
<keyword evidence="6" id="KW-0479">Metal-binding</keyword>
<dbReference type="Pfam" id="PF13639">
    <property type="entry name" value="zf-RING_2"/>
    <property type="match status" value="1"/>
</dbReference>
<dbReference type="InterPro" id="IPR013083">
    <property type="entry name" value="Znf_RING/FYVE/PHD"/>
</dbReference>
<protein>
    <recommendedName>
        <fullName evidence="3">RING-type E3 ubiquitin transferase</fullName>
        <ecNumber evidence="3">2.3.2.27</ecNumber>
    </recommendedName>
</protein>
<evidence type="ECO:0000256" key="12">
    <source>
        <dbReference type="PROSITE-ProRule" id="PRU00175"/>
    </source>
</evidence>
<evidence type="ECO:0000256" key="11">
    <source>
        <dbReference type="ARBA" id="ARBA00023136"/>
    </source>
</evidence>
<keyword evidence="16" id="KW-1185">Reference proteome</keyword>
<reference evidence="15" key="1">
    <citation type="submission" date="2021-01" db="EMBL/GenBank/DDBJ databases">
        <title>Adiantum capillus-veneris genome.</title>
        <authorList>
            <person name="Fang Y."/>
            <person name="Liao Q."/>
        </authorList>
    </citation>
    <scope>NUCLEOTIDE SEQUENCE</scope>
    <source>
        <strain evidence="15">H3</strain>
        <tissue evidence="15">Leaf</tissue>
    </source>
</reference>
<name>A0A9D4UGT4_ADICA</name>
<evidence type="ECO:0000256" key="1">
    <source>
        <dbReference type="ARBA" id="ARBA00000900"/>
    </source>
</evidence>
<dbReference type="GO" id="GO:0016567">
    <property type="term" value="P:protein ubiquitination"/>
    <property type="evidence" value="ECO:0007669"/>
    <property type="project" value="TreeGrafter"/>
</dbReference>
<keyword evidence="5" id="KW-0812">Transmembrane</keyword>
<dbReference type="EC" id="2.3.2.27" evidence="3"/>
<dbReference type="GO" id="GO:0006511">
    <property type="term" value="P:ubiquitin-dependent protein catabolic process"/>
    <property type="evidence" value="ECO:0007669"/>
    <property type="project" value="TreeGrafter"/>
</dbReference>
<feature type="compositionally biased region" description="Low complexity" evidence="13">
    <location>
        <begin position="126"/>
        <end position="136"/>
    </location>
</feature>
<dbReference type="GO" id="GO:0016020">
    <property type="term" value="C:membrane"/>
    <property type="evidence" value="ECO:0007669"/>
    <property type="project" value="UniProtKB-SubCell"/>
</dbReference>
<feature type="domain" description="RING-type" evidence="14">
    <location>
        <begin position="314"/>
        <end position="365"/>
    </location>
</feature>
<evidence type="ECO:0000256" key="3">
    <source>
        <dbReference type="ARBA" id="ARBA00012483"/>
    </source>
</evidence>
<evidence type="ECO:0000256" key="2">
    <source>
        <dbReference type="ARBA" id="ARBA00004141"/>
    </source>
</evidence>
<dbReference type="SUPFAM" id="SSF57850">
    <property type="entry name" value="RING/U-box"/>
    <property type="match status" value="1"/>
</dbReference>
<dbReference type="PROSITE" id="PS50089">
    <property type="entry name" value="ZF_RING_2"/>
    <property type="match status" value="1"/>
</dbReference>
<keyword evidence="4" id="KW-0808">Transferase</keyword>
<evidence type="ECO:0000256" key="4">
    <source>
        <dbReference type="ARBA" id="ARBA00022679"/>
    </source>
</evidence>
<evidence type="ECO:0000256" key="8">
    <source>
        <dbReference type="ARBA" id="ARBA00022786"/>
    </source>
</evidence>
<evidence type="ECO:0000256" key="9">
    <source>
        <dbReference type="ARBA" id="ARBA00022833"/>
    </source>
</evidence>
<dbReference type="EMBL" id="JABFUD020000017">
    <property type="protein sequence ID" value="KAI5067036.1"/>
    <property type="molecule type" value="Genomic_DNA"/>
</dbReference>
<keyword evidence="7 12" id="KW-0863">Zinc-finger</keyword>
<proteinExistence type="predicted"/>
<dbReference type="PANTHER" id="PTHR45977:SF4">
    <property type="entry name" value="RING-TYPE DOMAIN-CONTAINING PROTEIN"/>
    <property type="match status" value="1"/>
</dbReference>
<evidence type="ECO:0000256" key="10">
    <source>
        <dbReference type="ARBA" id="ARBA00022989"/>
    </source>
</evidence>
<evidence type="ECO:0000313" key="16">
    <source>
        <dbReference type="Proteomes" id="UP000886520"/>
    </source>
</evidence>
<accession>A0A9D4UGT4</accession>
<evidence type="ECO:0000259" key="14">
    <source>
        <dbReference type="PROSITE" id="PS50089"/>
    </source>
</evidence>
<evidence type="ECO:0000256" key="6">
    <source>
        <dbReference type="ARBA" id="ARBA00022723"/>
    </source>
</evidence>
<sequence length="425" mass="46846">MASCFTPTGTDIDWLWGSLKPWQILHSTLAERERNGSALDVWELVHETLGAATYAANSIAREEELQEFAADDRKRSAIRSNSWAHGIRFLGDDGEFWKPGGVMESRVREWLSRRQDDDDEEDHEQQLAAAHAVPSSLSPPPHHPHHHLPQEYCTSSSSQLALAACSTSAAAPNLLQHNYDSPLQNNLAADRHGYYIGVNVDYQCSEDSEAEEEENPVVGIGDIEEDQASPLAAAAEDENVGYRDDYGLIRSNFDDDHQHVDGISSVGECRLVVNRYCSGVDRDNDHDHFGGAARLAAGRQLHLDEEIVEEVEVCAVCLEKLNGDEEEEEERDAAVQALACRHLFHKACIAPWLQRQPHACCPCCRAPILAPPQLLHLAAPLHLAAASLGTNCSGYQHNHGTAPPHDIMGLLADMEAALERLGFRS</sequence>
<evidence type="ECO:0000256" key="7">
    <source>
        <dbReference type="ARBA" id="ARBA00022771"/>
    </source>
</evidence>